<dbReference type="AlphaFoldDB" id="A0AAD4YN93"/>
<accession>A0AAD4YN93</accession>
<evidence type="ECO:0000313" key="3">
    <source>
        <dbReference type="Proteomes" id="UP001054821"/>
    </source>
</evidence>
<comment type="caution">
    <text evidence="2">The sequence shown here is derived from an EMBL/GenBank/DDBJ whole genome shotgun (WGS) entry which is preliminary data.</text>
</comment>
<protein>
    <submittedName>
        <fullName evidence="2">Uncharacterized protein</fullName>
    </submittedName>
</protein>
<keyword evidence="3" id="KW-1185">Reference proteome</keyword>
<evidence type="ECO:0000313" key="2">
    <source>
        <dbReference type="EMBL" id="KAI5314573.1"/>
    </source>
</evidence>
<evidence type="ECO:0000256" key="1">
    <source>
        <dbReference type="SAM" id="MobiDB-lite"/>
    </source>
</evidence>
<reference evidence="2 3" key="1">
    <citation type="journal article" date="2022" name="G3 (Bethesda)">
        <title>Whole-genome sequence and methylome profiling of the almond [Prunus dulcis (Mill.) D.A. Webb] cultivar 'Nonpareil'.</title>
        <authorList>
            <person name="D'Amico-Willman K.M."/>
            <person name="Ouma W.Z."/>
            <person name="Meulia T."/>
            <person name="Sideli G.M."/>
            <person name="Gradziel T.M."/>
            <person name="Fresnedo-Ramirez J."/>
        </authorList>
    </citation>
    <scope>NUCLEOTIDE SEQUENCE [LARGE SCALE GENOMIC DNA]</scope>
    <source>
        <strain evidence="2">Clone GOH B32 T37-40</strain>
    </source>
</reference>
<sequence>MSVILQSLAQSGIPVPHFDAPTSEPVHPEHPHQMSAPVDPQTSEPHVPDDNIPGERLDANVLHTREKAKLNAKQKLVVVLVGRYLFAETWCSLVFVKNENGTYSFDEEGWNDVVEIYKLKNGDNIDLWSFVVEEKITPENTETVRYFILAKV</sequence>
<organism evidence="2 3">
    <name type="scientific">Prunus dulcis</name>
    <name type="common">Almond</name>
    <name type="synonym">Amygdalus dulcis</name>
    <dbReference type="NCBI Taxonomy" id="3755"/>
    <lineage>
        <taxon>Eukaryota</taxon>
        <taxon>Viridiplantae</taxon>
        <taxon>Streptophyta</taxon>
        <taxon>Embryophyta</taxon>
        <taxon>Tracheophyta</taxon>
        <taxon>Spermatophyta</taxon>
        <taxon>Magnoliopsida</taxon>
        <taxon>eudicotyledons</taxon>
        <taxon>Gunneridae</taxon>
        <taxon>Pentapetalae</taxon>
        <taxon>rosids</taxon>
        <taxon>fabids</taxon>
        <taxon>Rosales</taxon>
        <taxon>Rosaceae</taxon>
        <taxon>Amygdaloideae</taxon>
        <taxon>Amygdaleae</taxon>
        <taxon>Prunus</taxon>
    </lineage>
</organism>
<proteinExistence type="predicted"/>
<gene>
    <name evidence="2" type="ORF">L3X38_043749</name>
</gene>
<dbReference type="EMBL" id="JAJFAZ020000008">
    <property type="protein sequence ID" value="KAI5314573.1"/>
    <property type="molecule type" value="Genomic_DNA"/>
</dbReference>
<feature type="region of interest" description="Disordered" evidence="1">
    <location>
        <begin position="14"/>
        <end position="52"/>
    </location>
</feature>
<name>A0AAD4YN93_PRUDU</name>
<dbReference type="Proteomes" id="UP001054821">
    <property type="component" value="Chromosome 8"/>
</dbReference>